<dbReference type="Proteomes" id="UP000709466">
    <property type="component" value="Unassembled WGS sequence"/>
</dbReference>
<comment type="caution">
    <text evidence="3">The sequence shown here is derived from an EMBL/GenBank/DDBJ whole genome shotgun (WGS) entry which is preliminary data.</text>
</comment>
<gene>
    <name evidence="3" type="ORF">HCZ30_14190</name>
</gene>
<dbReference type="EMBL" id="JAATOP010000011">
    <property type="protein sequence ID" value="NIY73579.1"/>
    <property type="molecule type" value="Genomic_DNA"/>
</dbReference>
<sequence length="180" mass="19128">MTDNPLHIPNGHIGTAWVFTVDIPESEFDAFKASGIDAATGQIIDTDFIELFDPANLAGYSLSRYLSEANGLHHEQVAADAANLDAITKPVLIIYSSSLRDGPLDFDPKAPVDFVGRYDNQPTKPVQASIDGQHDSEGFGVSAPNTTKKPKSDARIGGMVAMAALAVMALLVILMVFIAG</sequence>
<keyword evidence="4" id="KW-1185">Reference proteome</keyword>
<evidence type="ECO:0008006" key="5">
    <source>
        <dbReference type="Google" id="ProtNLM"/>
    </source>
</evidence>
<evidence type="ECO:0000313" key="4">
    <source>
        <dbReference type="Proteomes" id="UP000709466"/>
    </source>
</evidence>
<evidence type="ECO:0000256" key="1">
    <source>
        <dbReference type="SAM" id="MobiDB-lite"/>
    </source>
</evidence>
<keyword evidence="2" id="KW-0812">Transmembrane</keyword>
<evidence type="ECO:0000256" key="2">
    <source>
        <dbReference type="SAM" id="Phobius"/>
    </source>
</evidence>
<reference evidence="3 4" key="1">
    <citation type="submission" date="2020-03" db="EMBL/GenBank/DDBJ databases">
        <title>Bacterial isolates of synthetic phycosphere.</title>
        <authorList>
            <person name="Fu H."/>
            <person name="Moran M.A."/>
        </authorList>
    </citation>
    <scope>NUCLEOTIDE SEQUENCE [LARGE SCALE GENOMIC DNA]</scope>
    <source>
        <strain evidence="3 4">HF1</strain>
    </source>
</reference>
<feature type="transmembrane region" description="Helical" evidence="2">
    <location>
        <begin position="156"/>
        <end position="179"/>
    </location>
</feature>
<evidence type="ECO:0000313" key="3">
    <source>
        <dbReference type="EMBL" id="NIY73579.1"/>
    </source>
</evidence>
<feature type="region of interest" description="Disordered" evidence="1">
    <location>
        <begin position="126"/>
        <end position="152"/>
    </location>
</feature>
<protein>
    <recommendedName>
        <fullName evidence="5">Aspartate carbamoyltransferase catalytic subunit</fullName>
    </recommendedName>
</protein>
<organism evidence="3 4">
    <name type="scientific">Marivivens donghaensis</name>
    <dbReference type="NCBI Taxonomy" id="1699413"/>
    <lineage>
        <taxon>Bacteria</taxon>
        <taxon>Pseudomonadati</taxon>
        <taxon>Pseudomonadota</taxon>
        <taxon>Alphaproteobacteria</taxon>
        <taxon>Rhodobacterales</taxon>
        <taxon>Paracoccaceae</taxon>
        <taxon>Marivivens group</taxon>
        <taxon>Marivivens</taxon>
    </lineage>
</organism>
<keyword evidence="2" id="KW-1133">Transmembrane helix</keyword>
<name>A0ABX0W0G5_9RHOB</name>
<proteinExistence type="predicted"/>
<keyword evidence="2" id="KW-0472">Membrane</keyword>
<dbReference type="RefSeq" id="WP_167638963.1">
    <property type="nucleotide sequence ID" value="NZ_JAATOP010000011.1"/>
</dbReference>
<accession>A0ABX0W0G5</accession>